<organism evidence="7 8">
    <name type="scientific">Polycladospora coralii</name>
    <dbReference type="NCBI Taxonomy" id="2771432"/>
    <lineage>
        <taxon>Bacteria</taxon>
        <taxon>Bacillati</taxon>
        <taxon>Bacillota</taxon>
        <taxon>Bacilli</taxon>
        <taxon>Bacillales</taxon>
        <taxon>Thermoactinomycetaceae</taxon>
        <taxon>Polycladospora</taxon>
    </lineage>
</organism>
<keyword evidence="6" id="KW-0007">Acetylation</keyword>
<reference evidence="7" key="1">
    <citation type="submission" date="2020-09" db="EMBL/GenBank/DDBJ databases">
        <title>A novel bacterium of genus Hazenella, isolated from South China Sea.</title>
        <authorList>
            <person name="Huang H."/>
            <person name="Mo K."/>
            <person name="Hu Y."/>
        </authorList>
    </citation>
    <scope>NUCLEOTIDE SEQUENCE</scope>
    <source>
        <strain evidence="7">IB182357</strain>
    </source>
</reference>
<dbReference type="InterPro" id="IPR012338">
    <property type="entry name" value="Beta-lactam/transpept-like"/>
</dbReference>
<dbReference type="FunFam" id="3.40.710.10:FF:000005">
    <property type="entry name" value="Glutaminase"/>
    <property type="match status" value="1"/>
</dbReference>
<evidence type="ECO:0000256" key="1">
    <source>
        <dbReference type="ARBA" id="ARBA00011076"/>
    </source>
</evidence>
<dbReference type="Gene3D" id="3.40.710.10">
    <property type="entry name" value="DD-peptidase/beta-lactamase superfamily"/>
    <property type="match status" value="1"/>
</dbReference>
<feature type="binding site" evidence="6">
    <location>
        <position position="158"/>
    </location>
    <ligand>
        <name>substrate</name>
    </ligand>
</feature>
<evidence type="ECO:0000256" key="4">
    <source>
        <dbReference type="ARBA" id="ARBA00022801"/>
    </source>
</evidence>
<keyword evidence="8" id="KW-1185">Reference proteome</keyword>
<dbReference type="HAMAP" id="MF_00313">
    <property type="entry name" value="Glutaminase"/>
    <property type="match status" value="1"/>
</dbReference>
<accession>A0A926RSC6</accession>
<evidence type="ECO:0000313" key="8">
    <source>
        <dbReference type="Proteomes" id="UP000661691"/>
    </source>
</evidence>
<dbReference type="SUPFAM" id="SSF56601">
    <property type="entry name" value="beta-lactamase/transpeptidase-like"/>
    <property type="match status" value="1"/>
</dbReference>
<evidence type="ECO:0000256" key="2">
    <source>
        <dbReference type="ARBA" id="ARBA00011881"/>
    </source>
</evidence>
<dbReference type="Proteomes" id="UP000661691">
    <property type="component" value="Unassembled WGS sequence"/>
</dbReference>
<dbReference type="Pfam" id="PF04960">
    <property type="entry name" value="Glutaminase"/>
    <property type="match status" value="1"/>
</dbReference>
<evidence type="ECO:0000313" key="7">
    <source>
        <dbReference type="EMBL" id="MBD1370950.1"/>
    </source>
</evidence>
<dbReference type="NCBIfam" id="TIGR03814">
    <property type="entry name" value="Gln_ase"/>
    <property type="match status" value="1"/>
</dbReference>
<comment type="catalytic activity">
    <reaction evidence="5 6">
        <text>L-glutamine + H2O = L-glutamate + NH4(+)</text>
        <dbReference type="Rhea" id="RHEA:15889"/>
        <dbReference type="ChEBI" id="CHEBI:15377"/>
        <dbReference type="ChEBI" id="CHEBI:28938"/>
        <dbReference type="ChEBI" id="CHEBI:29985"/>
        <dbReference type="ChEBI" id="CHEBI:58359"/>
        <dbReference type="EC" id="3.5.1.2"/>
    </reaction>
</comment>
<dbReference type="AlphaFoldDB" id="A0A926RSC6"/>
<keyword evidence="4 6" id="KW-0378">Hydrolase</keyword>
<dbReference type="EC" id="3.5.1.2" evidence="3 6"/>
<feature type="binding site" evidence="6">
    <location>
        <position position="165"/>
    </location>
    <ligand>
        <name>substrate</name>
    </ligand>
</feature>
<evidence type="ECO:0000256" key="3">
    <source>
        <dbReference type="ARBA" id="ARBA00012918"/>
    </source>
</evidence>
<feature type="binding site" evidence="6">
    <location>
        <position position="61"/>
    </location>
    <ligand>
        <name>substrate</name>
    </ligand>
</feature>
<evidence type="ECO:0000256" key="5">
    <source>
        <dbReference type="ARBA" id="ARBA00049534"/>
    </source>
</evidence>
<dbReference type="GO" id="GO:0006537">
    <property type="term" value="P:glutamate biosynthetic process"/>
    <property type="evidence" value="ECO:0007669"/>
    <property type="project" value="TreeGrafter"/>
</dbReference>
<feature type="binding site" evidence="6">
    <location>
        <position position="239"/>
    </location>
    <ligand>
        <name>substrate</name>
    </ligand>
</feature>
<dbReference type="EMBL" id="JACXAH010000002">
    <property type="protein sequence ID" value="MBD1370950.1"/>
    <property type="molecule type" value="Genomic_DNA"/>
</dbReference>
<dbReference type="PANTHER" id="PTHR12544">
    <property type="entry name" value="GLUTAMINASE"/>
    <property type="match status" value="1"/>
</dbReference>
<dbReference type="GO" id="GO:0006543">
    <property type="term" value="P:L-glutamine catabolic process"/>
    <property type="evidence" value="ECO:0007669"/>
    <property type="project" value="TreeGrafter"/>
</dbReference>
<dbReference type="PANTHER" id="PTHR12544:SF29">
    <property type="entry name" value="GLUTAMINASE"/>
    <property type="match status" value="1"/>
</dbReference>
<feature type="binding site" evidence="6">
    <location>
        <position position="257"/>
    </location>
    <ligand>
        <name>substrate</name>
    </ligand>
</feature>
<protein>
    <recommendedName>
        <fullName evidence="3 6">Glutaminase</fullName>
        <ecNumber evidence="3 6">3.5.1.2</ecNumber>
    </recommendedName>
</protein>
<comment type="subunit">
    <text evidence="2 6">Homotetramer.</text>
</comment>
<proteinExistence type="inferred from homology"/>
<comment type="caution">
    <text evidence="7">The sequence shown here is derived from an EMBL/GenBank/DDBJ whole genome shotgun (WGS) entry which is preliminary data.</text>
</comment>
<sequence length="303" mass="32931">MKNELQQLVEKYRPLCEQGKLADYIPVLGKQDPRSLGITVMTADGQTISAGMCPTQFTLQSISKVITLILAIMDCGEEEVFSKVGMEPTGDPFNSIYKMEVFAHTRPLNPMINAGAMVVSSLIKGDSIEQKVTRIIALVKQLTGISQVGVMEEVYESELEHAHRNRALVHIIKEMDLIKDVDMTLHTYLRQCAIRVDCEGLAKIGLCLAQDGKNEMGEQIIKPTIARLAKTFMVTCGMYNASGEFAIRVGIPAKSGVSGGILAAVPHKMGIGIVGPALDQKGNSIGGVALLTELAKRWNLSIF</sequence>
<comment type="similarity">
    <text evidence="1 6">Belongs to the glutaminase family.</text>
</comment>
<dbReference type="GO" id="GO:0004359">
    <property type="term" value="F:glutaminase activity"/>
    <property type="evidence" value="ECO:0007669"/>
    <property type="project" value="UniProtKB-UniRule"/>
</dbReference>
<name>A0A926RSC6_9BACL</name>
<dbReference type="RefSeq" id="WP_191139147.1">
    <property type="nucleotide sequence ID" value="NZ_JACXAG020000002.1"/>
</dbReference>
<dbReference type="InterPro" id="IPR015868">
    <property type="entry name" value="Glutaminase"/>
</dbReference>
<feature type="binding site" evidence="6">
    <location>
        <position position="113"/>
    </location>
    <ligand>
        <name>substrate</name>
    </ligand>
</feature>
<gene>
    <name evidence="6 7" type="primary">glsA</name>
    <name evidence="7" type="ORF">IC620_01055</name>
</gene>
<feature type="binding site" evidence="6">
    <location>
        <position position="188"/>
    </location>
    <ligand>
        <name>substrate</name>
    </ligand>
</feature>
<evidence type="ECO:0000256" key="6">
    <source>
        <dbReference type="HAMAP-Rule" id="MF_00313"/>
    </source>
</evidence>